<gene>
    <name evidence="2" type="ORF">GJ688_06610</name>
</gene>
<comment type="caution">
    <text evidence="2">The sequence shown here is derived from an EMBL/GenBank/DDBJ whole genome shotgun (WGS) entry which is preliminary data.</text>
</comment>
<dbReference type="SUPFAM" id="SSF109604">
    <property type="entry name" value="HD-domain/PDEase-like"/>
    <property type="match status" value="1"/>
</dbReference>
<dbReference type="InterPro" id="IPR037522">
    <property type="entry name" value="HD_GYP_dom"/>
</dbReference>
<dbReference type="Pfam" id="PF13487">
    <property type="entry name" value="HD_5"/>
    <property type="match status" value="1"/>
</dbReference>
<evidence type="ECO:0000259" key="1">
    <source>
        <dbReference type="PROSITE" id="PS51832"/>
    </source>
</evidence>
<dbReference type="EMBL" id="WNKU01000005">
    <property type="protein sequence ID" value="MTV48651.1"/>
    <property type="molecule type" value="Genomic_DNA"/>
</dbReference>
<dbReference type="PANTHER" id="PTHR43155">
    <property type="entry name" value="CYCLIC DI-GMP PHOSPHODIESTERASE PA4108-RELATED"/>
    <property type="match status" value="1"/>
</dbReference>
<feature type="domain" description="HD-GYP" evidence="1">
    <location>
        <begin position="101"/>
        <end position="302"/>
    </location>
</feature>
<dbReference type="InterPro" id="IPR003607">
    <property type="entry name" value="HD/PDEase_dom"/>
</dbReference>
<evidence type="ECO:0000313" key="3">
    <source>
        <dbReference type="Proteomes" id="UP000430670"/>
    </source>
</evidence>
<reference evidence="2 3" key="1">
    <citation type="submission" date="2019-11" db="EMBL/GenBank/DDBJ databases">
        <title>Whole-genome sequence of a the green, strictly anaerobic photosynthetic bacterium Heliobacillus mobilis DSM 6151.</title>
        <authorList>
            <person name="Kyndt J.A."/>
            <person name="Meyer T.E."/>
        </authorList>
    </citation>
    <scope>NUCLEOTIDE SEQUENCE [LARGE SCALE GENOMIC DNA]</scope>
    <source>
        <strain evidence="2 3">DSM 6151</strain>
    </source>
</reference>
<organism evidence="2 3">
    <name type="scientific">Heliobacterium mobile</name>
    <name type="common">Heliobacillus mobilis</name>
    <dbReference type="NCBI Taxonomy" id="28064"/>
    <lineage>
        <taxon>Bacteria</taxon>
        <taxon>Bacillati</taxon>
        <taxon>Bacillota</taxon>
        <taxon>Clostridia</taxon>
        <taxon>Eubacteriales</taxon>
        <taxon>Heliobacteriaceae</taxon>
        <taxon>Heliobacterium</taxon>
    </lineage>
</organism>
<dbReference type="Gene3D" id="1.10.3210.10">
    <property type="entry name" value="Hypothetical protein af1432"/>
    <property type="match status" value="1"/>
</dbReference>
<proteinExistence type="predicted"/>
<accession>A0A6I3SID9</accession>
<dbReference type="CDD" id="cd00077">
    <property type="entry name" value="HDc"/>
    <property type="match status" value="1"/>
</dbReference>
<dbReference type="AlphaFoldDB" id="A0A6I3SID9"/>
<protein>
    <submittedName>
        <fullName evidence="2">HD domain-containing protein</fullName>
    </submittedName>
</protein>
<keyword evidence="3" id="KW-1185">Reference proteome</keyword>
<dbReference type="Proteomes" id="UP000430670">
    <property type="component" value="Unassembled WGS sequence"/>
</dbReference>
<sequence length="352" mass="39328">MRQMGIDYVKIGDKLARSILASDGQILLGKGVLLTAGYLSKLRGLGITAVYIEDEQFQDLQIIDPISDDTRREALHNVKVATDAIRSGRSIDGTKVKKTVNSIVEECIANQGVLMNLMDMRSTEDWLIPHSVSVCIMATVLGIARSLDRNRLMELAVGGLMHDVGLTKVPKEILQKGEDRLSDEERALYEKHTEEGFALLRRIQELSVVTAHVAYQHHERVDGSGYPRQLTGDDIHLYGRIVAVVDLYDKLVNGTLGAKPVLPHQACEMLMGLSGRYLDMELVQLFLKNVATYPSGISVRLSTGEVGVVVDQNKSIPMRPVVRVLQERYRFVETKEYNLIKDTTVFIKDVLR</sequence>
<evidence type="ECO:0000313" key="2">
    <source>
        <dbReference type="EMBL" id="MTV48651.1"/>
    </source>
</evidence>
<name>A0A6I3SID9_HELMO</name>
<dbReference type="PROSITE" id="PS51832">
    <property type="entry name" value="HD_GYP"/>
    <property type="match status" value="1"/>
</dbReference>
<dbReference type="PANTHER" id="PTHR43155:SF2">
    <property type="entry name" value="CYCLIC DI-GMP PHOSPHODIESTERASE PA4108"/>
    <property type="match status" value="1"/>
</dbReference>